<feature type="non-terminal residue" evidence="1">
    <location>
        <position position="129"/>
    </location>
</feature>
<dbReference type="EMBL" id="CAJVPT010029132">
    <property type="protein sequence ID" value="CAG8689203.1"/>
    <property type="molecule type" value="Genomic_DNA"/>
</dbReference>
<accession>A0ACA9P9Q8</accession>
<protein>
    <submittedName>
        <fullName evidence="1">6042_t:CDS:1</fullName>
    </submittedName>
</protein>
<comment type="caution">
    <text evidence="1">The sequence shown here is derived from an EMBL/GenBank/DDBJ whole genome shotgun (WGS) entry which is preliminary data.</text>
</comment>
<sequence>MKAHPLLLETSSAAAKPAQSKKDRFKPMAPKFASTKANARVVAPTPGISLEPVKANPYTTKVTPHEGFEGTPRERIGRNLNFNTKGKYIAQANQMRNQAQIEALKQRVAASAQKVGLESSFDVVERSFR</sequence>
<proteinExistence type="predicted"/>
<gene>
    <name evidence="1" type="ORF">ACOLOM_LOCUS9739</name>
</gene>
<evidence type="ECO:0000313" key="1">
    <source>
        <dbReference type="EMBL" id="CAG8689203.1"/>
    </source>
</evidence>
<keyword evidence="2" id="KW-1185">Reference proteome</keyword>
<organism evidence="1 2">
    <name type="scientific">Acaulospora colombiana</name>
    <dbReference type="NCBI Taxonomy" id="27376"/>
    <lineage>
        <taxon>Eukaryota</taxon>
        <taxon>Fungi</taxon>
        <taxon>Fungi incertae sedis</taxon>
        <taxon>Mucoromycota</taxon>
        <taxon>Glomeromycotina</taxon>
        <taxon>Glomeromycetes</taxon>
        <taxon>Diversisporales</taxon>
        <taxon>Acaulosporaceae</taxon>
        <taxon>Acaulospora</taxon>
    </lineage>
</organism>
<reference evidence="1" key="1">
    <citation type="submission" date="2021-06" db="EMBL/GenBank/DDBJ databases">
        <authorList>
            <person name="Kallberg Y."/>
            <person name="Tangrot J."/>
            <person name="Rosling A."/>
        </authorList>
    </citation>
    <scope>NUCLEOTIDE SEQUENCE</scope>
    <source>
        <strain evidence="1">CL356</strain>
    </source>
</reference>
<evidence type="ECO:0000313" key="2">
    <source>
        <dbReference type="Proteomes" id="UP000789525"/>
    </source>
</evidence>
<name>A0ACA9P9Q8_9GLOM</name>
<dbReference type="Proteomes" id="UP000789525">
    <property type="component" value="Unassembled WGS sequence"/>
</dbReference>